<dbReference type="RefSeq" id="WP_189319144.1">
    <property type="nucleotide sequence ID" value="NZ_LGUC01000001.1"/>
</dbReference>
<dbReference type="EMBL" id="LGUC01000001">
    <property type="protein sequence ID" value="KPN31416.1"/>
    <property type="molecule type" value="Genomic_DNA"/>
</dbReference>
<reference evidence="2" key="1">
    <citation type="submission" date="2013-11" db="EMBL/GenBank/DDBJ databases">
        <authorList>
            <person name="Hoang H.T."/>
            <person name="Killian M.L."/>
            <person name="Madson D.M."/>
            <person name="Arruda P.H.E."/>
            <person name="Sun D."/>
            <person name="Schwartz K.J."/>
            <person name="Yoon K."/>
        </authorList>
    </citation>
    <scope>NUCLEOTIDE SEQUENCE [LARGE SCALE GENOMIC DNA]</scope>
    <source>
        <strain evidence="2">CDK2</strain>
    </source>
</reference>
<dbReference type="STRING" id="699431.SY89_02162"/>
<dbReference type="AlphaFoldDB" id="A0A0P7GQG4"/>
<keyword evidence="2" id="KW-1185">Reference proteome</keyword>
<comment type="caution">
    <text evidence="1">The sequence shown here is derived from an EMBL/GenBank/DDBJ whole genome shotgun (WGS) entry which is preliminary data.</text>
</comment>
<name>A0A0P7GQG4_9EURY</name>
<sequence length="47" mass="5035">MSRNVSLRTEYPVANGTLPGGPVTIVVEDDDGDGTRELVVYEEGETP</sequence>
<gene>
    <name evidence="1" type="ORF">SY89_02162</name>
</gene>
<evidence type="ECO:0000313" key="2">
    <source>
        <dbReference type="Proteomes" id="UP000050535"/>
    </source>
</evidence>
<dbReference type="Proteomes" id="UP000050535">
    <property type="component" value="Unassembled WGS sequence"/>
</dbReference>
<dbReference type="OrthoDB" id="226715at2157"/>
<organism evidence="1 2">
    <name type="scientific">Halolamina pelagica</name>
    <dbReference type="NCBI Taxonomy" id="699431"/>
    <lineage>
        <taxon>Archaea</taxon>
        <taxon>Methanobacteriati</taxon>
        <taxon>Methanobacteriota</taxon>
        <taxon>Stenosarchaea group</taxon>
        <taxon>Halobacteria</taxon>
        <taxon>Halobacteriales</taxon>
        <taxon>Haloferacaceae</taxon>
    </lineage>
</organism>
<evidence type="ECO:0000313" key="1">
    <source>
        <dbReference type="EMBL" id="KPN31416.1"/>
    </source>
</evidence>
<accession>A0A0P7GQG4</accession>
<proteinExistence type="predicted"/>
<protein>
    <submittedName>
        <fullName evidence="1">Uncharacterized protein</fullName>
    </submittedName>
</protein>